<dbReference type="Proteomes" id="UP000789572">
    <property type="component" value="Unassembled WGS sequence"/>
</dbReference>
<reference evidence="3" key="1">
    <citation type="submission" date="2021-06" db="EMBL/GenBank/DDBJ databases">
        <authorList>
            <person name="Kallberg Y."/>
            <person name="Tangrot J."/>
            <person name="Rosling A."/>
        </authorList>
    </citation>
    <scope>NUCLEOTIDE SEQUENCE</scope>
    <source>
        <strain evidence="3">IA702</strain>
    </source>
</reference>
<feature type="transmembrane region" description="Helical" evidence="2">
    <location>
        <begin position="347"/>
        <end position="366"/>
    </location>
</feature>
<keyword evidence="2" id="KW-0812">Transmembrane</keyword>
<proteinExistence type="predicted"/>
<dbReference type="Pfam" id="PF06772">
    <property type="entry name" value="LtrA"/>
    <property type="match status" value="2"/>
</dbReference>
<keyword evidence="2" id="KW-0472">Membrane</keyword>
<evidence type="ECO:0000256" key="2">
    <source>
        <dbReference type="SAM" id="Phobius"/>
    </source>
</evidence>
<dbReference type="AlphaFoldDB" id="A0A9N9F973"/>
<sequence>DDADGLLEFKHDELEELEQQITISSLDEITEIVVVAEDETLNADKTIKPNTDDYCRKLDIGGQKVVVVKHEDEIVSGGRGVYNYCVLGSPDHVAALKVKVDELKEYSARLERERAEAVSRSESVTGELDRLVAELKQLGHADANSEQTIHATVHTFGNLPKLEIIADEEDRDYLRLIRKPRVRQYWHDGVLHREAEERTMSYTELFWDLIFVGVVRIIGHTLVSDVSITSLKHYFLTFYPLWRLWTDVHTYLNVYSSDDLVQKFVLLWEGAIAVGMATHSEKVDGNVGQFYIVSYIIGRLTFAVLYLNFARFIPMFRVSFITNFWGIVIPCILWVVAAVVPNDDTPGLVWAAIAFENFWYGFVPLYNRYGTKHPANHTHTADFERVDTITESEKDDTIIDEGKEEKFPDIKLTPHLSMRTKGTEYQWKWTDWFSIFEIAKYRPALNIEHWSDRVGSFAVICLGEMVISILYTSYNTVPDGIFGKAILGLLFAYNLHWIYFDVDASRQYQHALRRHVITGLCFGLIHLPLDMALIAAGVALSAIVQARDFPGASSIPDGSLTGSSSDLSSHLNTNSALAYVTSDVEGSSAMPKDLIWLFCVSSGVVLYCMASIGMLHKGLDTVDSLRIPKAYRISLRLIIGTIYILLPLGNLNSLDLVITVSMLSLLLVIIETYGRLHKNEPIFFNCDQDIIGDSSTMTRAKYIRWRWGPLKKTQRRWSRGVLRQRKDKKDNAENVVDDKYLNEI</sequence>
<evidence type="ECO:0000313" key="3">
    <source>
        <dbReference type="EMBL" id="CAG8519481.1"/>
    </source>
</evidence>
<feature type="transmembrane region" description="Helical" evidence="2">
    <location>
        <begin position="633"/>
        <end position="650"/>
    </location>
</feature>
<feature type="transmembrane region" description="Helical" evidence="2">
    <location>
        <begin position="290"/>
        <end position="309"/>
    </location>
</feature>
<keyword evidence="2" id="KW-1133">Transmembrane helix</keyword>
<name>A0A9N9F973_9GLOM</name>
<feature type="transmembrane region" description="Helical" evidence="2">
    <location>
        <begin position="454"/>
        <end position="474"/>
    </location>
</feature>
<dbReference type="OrthoDB" id="191995at2759"/>
<gene>
    <name evidence="3" type="ORF">POCULU_LOCUS3495</name>
</gene>
<feature type="transmembrane region" description="Helical" evidence="2">
    <location>
        <begin position="480"/>
        <end position="500"/>
    </location>
</feature>
<dbReference type="EMBL" id="CAJVPJ010000389">
    <property type="protein sequence ID" value="CAG8519481.1"/>
    <property type="molecule type" value="Genomic_DNA"/>
</dbReference>
<accession>A0A9N9F973</accession>
<dbReference type="PANTHER" id="PTHR36840:SF1">
    <property type="entry name" value="BLL5714 PROTEIN"/>
    <property type="match status" value="1"/>
</dbReference>
<feature type="transmembrane region" description="Helical" evidence="2">
    <location>
        <begin position="594"/>
        <end position="612"/>
    </location>
</feature>
<dbReference type="InterPro" id="IPR010640">
    <property type="entry name" value="Low_temperature_requirement_A"/>
</dbReference>
<comment type="caution">
    <text evidence="3">The sequence shown here is derived from an EMBL/GenBank/DDBJ whole genome shotgun (WGS) entry which is preliminary data.</text>
</comment>
<dbReference type="PANTHER" id="PTHR36840">
    <property type="entry name" value="BLL5714 PROTEIN"/>
    <property type="match status" value="1"/>
</dbReference>
<feature type="transmembrane region" description="Helical" evidence="2">
    <location>
        <begin position="321"/>
        <end position="341"/>
    </location>
</feature>
<evidence type="ECO:0000313" key="4">
    <source>
        <dbReference type="Proteomes" id="UP000789572"/>
    </source>
</evidence>
<protein>
    <submittedName>
        <fullName evidence="3">5356_t:CDS:1</fullName>
    </submittedName>
</protein>
<feature type="coiled-coil region" evidence="1">
    <location>
        <begin position="93"/>
        <end position="120"/>
    </location>
</feature>
<organism evidence="3 4">
    <name type="scientific">Paraglomus occultum</name>
    <dbReference type="NCBI Taxonomy" id="144539"/>
    <lineage>
        <taxon>Eukaryota</taxon>
        <taxon>Fungi</taxon>
        <taxon>Fungi incertae sedis</taxon>
        <taxon>Mucoromycota</taxon>
        <taxon>Glomeromycotina</taxon>
        <taxon>Glomeromycetes</taxon>
        <taxon>Paraglomerales</taxon>
        <taxon>Paraglomeraceae</taxon>
        <taxon>Paraglomus</taxon>
    </lineage>
</organism>
<feature type="transmembrane region" description="Helical" evidence="2">
    <location>
        <begin position="520"/>
        <end position="544"/>
    </location>
</feature>
<evidence type="ECO:0000256" key="1">
    <source>
        <dbReference type="SAM" id="Coils"/>
    </source>
</evidence>
<keyword evidence="4" id="KW-1185">Reference proteome</keyword>
<feature type="non-terminal residue" evidence="3">
    <location>
        <position position="744"/>
    </location>
</feature>
<keyword evidence="1" id="KW-0175">Coiled coil</keyword>